<dbReference type="GO" id="GO:0006139">
    <property type="term" value="P:nucleobase-containing compound metabolic process"/>
    <property type="evidence" value="ECO:0007669"/>
    <property type="project" value="InterPro"/>
</dbReference>
<dbReference type="RefSeq" id="WP_167476214.1">
    <property type="nucleotide sequence ID" value="NZ_CP046172.1"/>
</dbReference>
<feature type="domain" description="HRDC" evidence="1">
    <location>
        <begin position="228"/>
        <end position="308"/>
    </location>
</feature>
<protein>
    <submittedName>
        <fullName evidence="2">Ribonuclease D</fullName>
    </submittedName>
</protein>
<dbReference type="Gene3D" id="1.10.150.80">
    <property type="entry name" value="HRDC domain"/>
    <property type="match status" value="2"/>
</dbReference>
<gene>
    <name evidence="2" type="ORF">F5544_29335</name>
</gene>
<dbReference type="KEGG" id="nah:F5544_29335"/>
<dbReference type="Pfam" id="PF00570">
    <property type="entry name" value="HRDC"/>
    <property type="match status" value="1"/>
</dbReference>
<accession>A0A6G9YKH8</accession>
<dbReference type="PANTHER" id="PTHR47649">
    <property type="entry name" value="RIBONUCLEASE D"/>
    <property type="match status" value="1"/>
</dbReference>
<dbReference type="InterPro" id="IPR010997">
    <property type="entry name" value="HRDC-like_sf"/>
</dbReference>
<dbReference type="SMART" id="SM00474">
    <property type="entry name" value="35EXOc"/>
    <property type="match status" value="1"/>
</dbReference>
<dbReference type="SUPFAM" id="SSF53098">
    <property type="entry name" value="Ribonuclease H-like"/>
    <property type="match status" value="1"/>
</dbReference>
<keyword evidence="3" id="KW-1185">Reference proteome</keyword>
<dbReference type="PANTHER" id="PTHR47649:SF1">
    <property type="entry name" value="RIBONUCLEASE D"/>
    <property type="match status" value="1"/>
</dbReference>
<dbReference type="EMBL" id="CP046172">
    <property type="protein sequence ID" value="QIS13712.1"/>
    <property type="molecule type" value="Genomic_DNA"/>
</dbReference>
<proteinExistence type="predicted"/>
<dbReference type="InterPro" id="IPR044876">
    <property type="entry name" value="HRDC_dom_sf"/>
</dbReference>
<reference evidence="2 3" key="1">
    <citation type="journal article" date="2019" name="ACS Chem. Biol.">
        <title>Identification and Mobilization of a Cryptic Antibiotic Biosynthesis Gene Locus from a Human-Pathogenic Nocardia Isolate.</title>
        <authorList>
            <person name="Herisse M."/>
            <person name="Ishida K."/>
            <person name="Porter J.L."/>
            <person name="Howden B."/>
            <person name="Hertweck C."/>
            <person name="Stinear T.P."/>
            <person name="Pidot S.J."/>
        </authorList>
    </citation>
    <scope>NUCLEOTIDE SEQUENCE [LARGE SCALE GENOMIC DNA]</scope>
    <source>
        <strain evidence="2 3">AUSMDU00012717</strain>
    </source>
</reference>
<dbReference type="Pfam" id="PF01612">
    <property type="entry name" value="DNA_pol_A_exo1"/>
    <property type="match status" value="1"/>
</dbReference>
<dbReference type="InterPro" id="IPR041605">
    <property type="entry name" value="Exo_C"/>
</dbReference>
<dbReference type="GO" id="GO:0003676">
    <property type="term" value="F:nucleic acid binding"/>
    <property type="evidence" value="ECO:0007669"/>
    <property type="project" value="InterPro"/>
</dbReference>
<dbReference type="CDD" id="cd06142">
    <property type="entry name" value="RNaseD_exo"/>
    <property type="match status" value="1"/>
</dbReference>
<dbReference type="GO" id="GO:0008408">
    <property type="term" value="F:3'-5' exonuclease activity"/>
    <property type="evidence" value="ECO:0007669"/>
    <property type="project" value="InterPro"/>
</dbReference>
<dbReference type="SMART" id="SM00341">
    <property type="entry name" value="HRDC"/>
    <property type="match status" value="1"/>
</dbReference>
<dbReference type="InterPro" id="IPR012337">
    <property type="entry name" value="RNaseH-like_sf"/>
</dbReference>
<dbReference type="InterPro" id="IPR002121">
    <property type="entry name" value="HRDC_dom"/>
</dbReference>
<evidence type="ECO:0000313" key="2">
    <source>
        <dbReference type="EMBL" id="QIS13712.1"/>
    </source>
</evidence>
<sequence length="419" mass="45583">MPVAEEPENAAEPLLVPAEGVPPVLDTAAEVAAAAAALAAGSGPLAVDAERASGFRYSARAYLIQLRRKGAGTFLIDPIPVTDALEPLAAAINGLEWVLHSADQDLPGLAELGLRPARLFDTELGGRLAGFERVGLAAMVERLLGRALRKGHGAADWSTRPLPDDWLNYAALDVELLLELRDAVAVELELQGKTDWAAQEFEHIRITEPPAPKADRWRRTSGIHTLRRSRQLATVRELWNTRDALARARDVAPARILPDAAIIAAATAEPRSVAQLRALPVFGGPRQRRYSRDWLGAVDRARALQDGELPPLTQPFDGPPPVNRWERRDPAAAKRLNKARAAMGELSTEVSIPVENLLSPDLVRRLCWDGLPDYDRIPDSPDDLATAIDGFLKSGGARPWQRELAVPRLTQALMPQPKA</sequence>
<dbReference type="InterPro" id="IPR051086">
    <property type="entry name" value="RNase_D-like"/>
</dbReference>
<dbReference type="Proteomes" id="UP000503540">
    <property type="component" value="Chromosome"/>
</dbReference>
<dbReference type="PROSITE" id="PS50967">
    <property type="entry name" value="HRDC"/>
    <property type="match status" value="1"/>
</dbReference>
<dbReference type="InterPro" id="IPR002562">
    <property type="entry name" value="3'-5'_exonuclease_dom"/>
</dbReference>
<dbReference type="Gene3D" id="3.30.420.10">
    <property type="entry name" value="Ribonuclease H-like superfamily/Ribonuclease H"/>
    <property type="match status" value="1"/>
</dbReference>
<dbReference type="AlphaFoldDB" id="A0A6G9YKH8"/>
<evidence type="ECO:0000313" key="3">
    <source>
        <dbReference type="Proteomes" id="UP000503540"/>
    </source>
</evidence>
<organism evidence="2 3">
    <name type="scientific">Nocardia arthritidis</name>
    <dbReference type="NCBI Taxonomy" id="228602"/>
    <lineage>
        <taxon>Bacteria</taxon>
        <taxon>Bacillati</taxon>
        <taxon>Actinomycetota</taxon>
        <taxon>Actinomycetes</taxon>
        <taxon>Mycobacteriales</taxon>
        <taxon>Nocardiaceae</taxon>
        <taxon>Nocardia</taxon>
    </lineage>
</organism>
<dbReference type="SUPFAM" id="SSF47819">
    <property type="entry name" value="HRDC-like"/>
    <property type="match status" value="1"/>
</dbReference>
<dbReference type="Pfam" id="PF18305">
    <property type="entry name" value="DNA_pol_A_exoN"/>
    <property type="match status" value="1"/>
</dbReference>
<dbReference type="GO" id="GO:0000166">
    <property type="term" value="F:nucleotide binding"/>
    <property type="evidence" value="ECO:0007669"/>
    <property type="project" value="InterPro"/>
</dbReference>
<dbReference type="InterPro" id="IPR036397">
    <property type="entry name" value="RNaseH_sf"/>
</dbReference>
<evidence type="ECO:0000259" key="1">
    <source>
        <dbReference type="PROSITE" id="PS50967"/>
    </source>
</evidence>
<name>A0A6G9YKH8_9NOCA</name>